<feature type="region of interest" description="Disordered" evidence="5">
    <location>
        <begin position="1256"/>
        <end position="1281"/>
    </location>
</feature>
<reference evidence="8 9" key="1">
    <citation type="submission" date="2024-07" db="EMBL/GenBank/DDBJ databases">
        <title>Section-level genome sequencing and comparative genomics of Aspergillus sections Usti and Cavernicolus.</title>
        <authorList>
            <consortium name="Lawrence Berkeley National Laboratory"/>
            <person name="Nybo J.L."/>
            <person name="Vesth T.C."/>
            <person name="Theobald S."/>
            <person name="Frisvad J.C."/>
            <person name="Larsen T.O."/>
            <person name="Kjaerboelling I."/>
            <person name="Rothschild-Mancinelli K."/>
            <person name="Lyhne E.K."/>
            <person name="Kogle M.E."/>
            <person name="Barry K."/>
            <person name="Clum A."/>
            <person name="Na H."/>
            <person name="Ledsgaard L."/>
            <person name="Lin J."/>
            <person name="Lipzen A."/>
            <person name="Kuo A."/>
            <person name="Riley R."/>
            <person name="Mondo S."/>
            <person name="LaButti K."/>
            <person name="Haridas S."/>
            <person name="Pangalinan J."/>
            <person name="Salamov A.A."/>
            <person name="Simmons B.A."/>
            <person name="Magnuson J.K."/>
            <person name="Chen J."/>
            <person name="Drula E."/>
            <person name="Henrissat B."/>
            <person name="Wiebenga A."/>
            <person name="Lubbers R.J."/>
            <person name="Gomes A.C."/>
            <person name="Makela M.R."/>
            <person name="Stajich J."/>
            <person name="Grigoriev I.V."/>
            <person name="Mortensen U.H."/>
            <person name="De vries R.P."/>
            <person name="Baker S.E."/>
            <person name="Andersen M.R."/>
        </authorList>
    </citation>
    <scope>NUCLEOTIDE SEQUENCE [LARGE SCALE GENOMIC DNA]</scope>
    <source>
        <strain evidence="8 9">CBS 600.67</strain>
    </source>
</reference>
<dbReference type="InterPro" id="IPR052431">
    <property type="entry name" value="SKI2_subfamily_helicases"/>
</dbReference>
<dbReference type="InterPro" id="IPR027417">
    <property type="entry name" value="P-loop_NTPase"/>
</dbReference>
<name>A0ABR4IN45_9EURO</name>
<feature type="domain" description="Helicase ATP-binding" evidence="6">
    <location>
        <begin position="840"/>
        <end position="1011"/>
    </location>
</feature>
<evidence type="ECO:0008006" key="10">
    <source>
        <dbReference type="Google" id="ProtNLM"/>
    </source>
</evidence>
<dbReference type="InterPro" id="IPR014001">
    <property type="entry name" value="Helicase_ATP-bd"/>
</dbReference>
<dbReference type="CDD" id="cd18795">
    <property type="entry name" value="SF2_C_Ski2"/>
    <property type="match status" value="1"/>
</dbReference>
<dbReference type="SMART" id="SM00490">
    <property type="entry name" value="HELICc"/>
    <property type="match status" value="1"/>
</dbReference>
<evidence type="ECO:0000313" key="9">
    <source>
        <dbReference type="Proteomes" id="UP001610335"/>
    </source>
</evidence>
<evidence type="ECO:0000259" key="7">
    <source>
        <dbReference type="PROSITE" id="PS51194"/>
    </source>
</evidence>
<feature type="region of interest" description="Disordered" evidence="5">
    <location>
        <begin position="248"/>
        <end position="270"/>
    </location>
</feature>
<organism evidence="8 9">
    <name type="scientific">Aspergillus cavernicola</name>
    <dbReference type="NCBI Taxonomy" id="176166"/>
    <lineage>
        <taxon>Eukaryota</taxon>
        <taxon>Fungi</taxon>
        <taxon>Dikarya</taxon>
        <taxon>Ascomycota</taxon>
        <taxon>Pezizomycotina</taxon>
        <taxon>Eurotiomycetes</taxon>
        <taxon>Eurotiomycetidae</taxon>
        <taxon>Eurotiales</taxon>
        <taxon>Aspergillaceae</taxon>
        <taxon>Aspergillus</taxon>
        <taxon>Aspergillus subgen. Nidulantes</taxon>
    </lineage>
</organism>
<dbReference type="SUPFAM" id="SSF52540">
    <property type="entry name" value="P-loop containing nucleoside triphosphate hydrolases"/>
    <property type="match status" value="1"/>
</dbReference>
<comment type="caution">
    <text evidence="8">The sequence shown here is derived from an EMBL/GenBank/DDBJ whole genome shotgun (WGS) entry which is preliminary data.</text>
</comment>
<dbReference type="InterPro" id="IPR059032">
    <property type="entry name" value="WHD_DDX60"/>
</dbReference>
<proteinExistence type="predicted"/>
<evidence type="ECO:0000256" key="5">
    <source>
        <dbReference type="SAM" id="MobiDB-lite"/>
    </source>
</evidence>
<dbReference type="PANTHER" id="PTHR44533">
    <property type="entry name" value="DEAD/H RNA HELICASE, PUTATIVE-RELATED"/>
    <property type="match status" value="1"/>
</dbReference>
<dbReference type="Proteomes" id="UP001610335">
    <property type="component" value="Unassembled WGS sequence"/>
</dbReference>
<dbReference type="InterPro" id="IPR001650">
    <property type="entry name" value="Helicase_C-like"/>
</dbReference>
<dbReference type="CDD" id="cd18025">
    <property type="entry name" value="DEXHc_DDX60"/>
    <property type="match status" value="1"/>
</dbReference>
<accession>A0ABR4IN45</accession>
<keyword evidence="4" id="KW-0067">ATP-binding</keyword>
<keyword evidence="9" id="KW-1185">Reference proteome</keyword>
<dbReference type="PROSITE" id="PS51192">
    <property type="entry name" value="HELICASE_ATP_BIND_1"/>
    <property type="match status" value="1"/>
</dbReference>
<gene>
    <name evidence="8" type="ORF">BDW59DRAFT_178546</name>
</gene>
<sequence length="1917" mass="215040">MADYAKLLGWFKTLPSRTLDLVGDYAGNELFLIEGDSLLLHCFSDDSLDLSHGLQLLHAASLVERFLAQLHQRKCVFHIVFFANHVQACIPADAGEAPWSRYLAAREAILQHLLQNLVVAVPSIQVRCFDTYESDDFQQYLHSVGAYFLMCHDGTYSVLEKEHGHPDEPDDSEISLSDCDDPHVSDTDESVNGVLSEVWPTKVILRSMIHWFVCHGYNISIVNSLECRDSKVLSMILEGSIARARQVYDSTPSTSELPSDPSISSPEMDDDFPDMGLLDLNSEEALQGQKLKTSLSHPVSTFEDDDRYGYEVMGQNILDDVFKIVKEQRLELTQREWATVISLGVMSQSSLFDSNGLLGACAMLLHTAILSECKLSERAVVKRSATGEPFLEMFADTMANVLTSRCWREMIVQMTCDCDLADAIDGRLFLETLRALQKANSVHTFGPSILERFQLYVSIVSRLFSINIQPVAETGSEAYGDAPKSRRARTRRTFNGKNVMSVLPFSNPIIDPHLWPVSVVIDDSVDDKISSSMSRIFQELSHWHNHKRLLNTRANLPLTERQKMFVNRRNQFFMADVTRYAGSLTNSAGGSLKPEPVFVKTRNTKQLKRVQKELDNTAQGKAVDPKINQAASAGNKKGIKHGKLAVRDQIAAQQRSKQDIAFNKHLAAWNINVASFDKVTDHVTRYVQVKDHLSSLSAERRIGLEAEILAYIVSTLVNAWKGKCDTCHRDSSIQIVALIWHTIQQIARLKHGVTQEIAECIQSTVRALKLPAIDLPYQDKRQMSFAFAHFAITQGDISIALSPTEFQLIHAGPYLDRSMGSAPDPRVHDFEPDRWQRDVLDQIDARRSLFVVAPTSAGKTFISFYAIRQVLEDDNDGVLVYVAPTKALVNQIAAEVQARFSKSFNNTPGKSVWAIHTRDYRINNPTGCQVLITVPHILQIMLLAPTNARSWSSRVKRIIFDEVHCIGQAEDGVIWEQLLLLSPCPIIALSATVGNPMEFREWLDMTQKANGLELRMIEHKTRYSDLRKYIHQPPKKFVFNGLSSSPQLAPLGLDSSPNMAFVHPVASLIDRARGLPHDLTLEPRDCFTLWEAMKRHSTEMFPVDESLDPSIALPRLIKKADVIEWETCLKTLLKHWMDDNNSPIESVVMELSESGSSCNGLDVQVSLGELEPSTNPSMVRQSNIIETTLPLICSLHDQGALPALIFNYDRSYCEKTCEHLLTELEESEDRWKASDPAWKKKIAKFLEWQKMKVKQTGLKEPKKQKKKKGGRNDDDDDDDEKISQAELAREVASKDSSVFESFNPEDPISRFHLANEKKLTPSEFEAYATELRAREIPERFITALRRGIGVHHAGMNRKYRQVCEILFRKGYLRVVIATGTLALGINMPCKTVVFSGDSVFLTALNFRQAAGRAGRRGFDFLGNVVFQGISYLKVCRLLSSKLPDLNGHFPITTSLVLRLFILLNESKGAPYAVKAINSILSCPRIYLGGPESKHTVLHHLRFSIEYLRRNSLLDRDGAPLNFSGTIAHLYYTENSSFAFHALLSEGYFHRLSNGLRRKPKETLRNLMLVMSHLFGRYHLRPSILESRKNRSKSTSVVVLPPLPGHAAKILHNHNQKTLNICSAYVTTFVDQHIHGADRMLPLTGIKYGGDKSAEEVSTSMEFLGPTRVNSAFAALSGHRDEWKSIPELCKMVRGGVWLEQSVIPHIQISPEKGQGPLNAYLYDFYKHGNTHALRTENMIRRGDLWFLLNDFSLVLATIVTSLENFMKLSPGADPDLLETMGSGDAFEEDVDDRAFGAAEGPSMLTNLPKEQPSSSTPATRLVKPKKVQVADNWDDNFSDDGDKEDLASESDGDGIGKSGRKKNKKKSQNQPKVISSGSDSEKKNADAVLEGQGLLQVLKAFKTLQDEFNAKFKVIWA</sequence>
<feature type="compositionally biased region" description="Basic residues" evidence="5">
    <location>
        <begin position="1858"/>
        <end position="1867"/>
    </location>
</feature>
<keyword evidence="2" id="KW-0378">Hydrolase</keyword>
<evidence type="ECO:0000256" key="4">
    <source>
        <dbReference type="ARBA" id="ARBA00022840"/>
    </source>
</evidence>
<dbReference type="Pfam" id="PF00271">
    <property type="entry name" value="Helicase_C"/>
    <property type="match status" value="1"/>
</dbReference>
<feature type="domain" description="Helicase C-terminal" evidence="7">
    <location>
        <begin position="1286"/>
        <end position="1477"/>
    </location>
</feature>
<feature type="compositionally biased region" description="Polar residues" evidence="5">
    <location>
        <begin position="248"/>
        <end position="265"/>
    </location>
</feature>
<dbReference type="Pfam" id="PF26076">
    <property type="entry name" value="WHD_DDX60"/>
    <property type="match status" value="1"/>
</dbReference>
<protein>
    <recommendedName>
        <fullName evidence="10">DEAD/DEAH box helicase</fullName>
    </recommendedName>
</protein>
<dbReference type="Pfam" id="PF00270">
    <property type="entry name" value="DEAD"/>
    <property type="match status" value="1"/>
</dbReference>
<dbReference type="PANTHER" id="PTHR44533:SF4">
    <property type="entry name" value="DEAD_H RNA HELICASE, PUTATIVE-RELATED"/>
    <property type="match status" value="1"/>
</dbReference>
<evidence type="ECO:0000256" key="2">
    <source>
        <dbReference type="ARBA" id="ARBA00022801"/>
    </source>
</evidence>
<evidence type="ECO:0000256" key="3">
    <source>
        <dbReference type="ARBA" id="ARBA00022806"/>
    </source>
</evidence>
<dbReference type="Gene3D" id="3.40.50.300">
    <property type="entry name" value="P-loop containing nucleotide triphosphate hydrolases"/>
    <property type="match status" value="2"/>
</dbReference>
<evidence type="ECO:0000313" key="8">
    <source>
        <dbReference type="EMBL" id="KAL2829195.1"/>
    </source>
</evidence>
<evidence type="ECO:0000256" key="1">
    <source>
        <dbReference type="ARBA" id="ARBA00022741"/>
    </source>
</evidence>
<dbReference type="EMBL" id="JBFXLS010000017">
    <property type="protein sequence ID" value="KAL2829195.1"/>
    <property type="molecule type" value="Genomic_DNA"/>
</dbReference>
<feature type="compositionally biased region" description="Acidic residues" evidence="5">
    <location>
        <begin position="1832"/>
        <end position="1852"/>
    </location>
</feature>
<keyword evidence="3" id="KW-0347">Helicase</keyword>
<dbReference type="InterPro" id="IPR011545">
    <property type="entry name" value="DEAD/DEAH_box_helicase_dom"/>
</dbReference>
<feature type="region of interest" description="Disordered" evidence="5">
    <location>
        <begin position="160"/>
        <end position="189"/>
    </location>
</feature>
<keyword evidence="1" id="KW-0547">Nucleotide-binding</keyword>
<dbReference type="InterPro" id="IPR055124">
    <property type="entry name" value="PIN-like_DDX60"/>
</dbReference>
<dbReference type="SMART" id="SM00487">
    <property type="entry name" value="DEXDc"/>
    <property type="match status" value="1"/>
</dbReference>
<evidence type="ECO:0000259" key="6">
    <source>
        <dbReference type="PROSITE" id="PS51192"/>
    </source>
</evidence>
<dbReference type="Pfam" id="PF23002">
    <property type="entry name" value="PIN-like_DDX60"/>
    <property type="match status" value="1"/>
</dbReference>
<dbReference type="PROSITE" id="PS51194">
    <property type="entry name" value="HELICASE_CTER"/>
    <property type="match status" value="1"/>
</dbReference>
<feature type="region of interest" description="Disordered" evidence="5">
    <location>
        <begin position="1798"/>
        <end position="1884"/>
    </location>
</feature>